<dbReference type="KEGG" id="mlv:CVS47_01249"/>
<feature type="domain" description="FAD-binding FR-type" evidence="1">
    <location>
        <begin position="14"/>
        <end position="148"/>
    </location>
</feature>
<dbReference type="Pfam" id="PF08021">
    <property type="entry name" value="FAD_binding_9"/>
    <property type="match status" value="1"/>
</dbReference>
<dbReference type="PANTHER" id="PTHR30157">
    <property type="entry name" value="FERRIC REDUCTASE, NADPH-DEPENDENT"/>
    <property type="match status" value="1"/>
</dbReference>
<organism evidence="2 3">
    <name type="scientific">Microbacterium lemovicicum</name>
    <dbReference type="NCBI Taxonomy" id="1072463"/>
    <lineage>
        <taxon>Bacteria</taxon>
        <taxon>Bacillati</taxon>
        <taxon>Actinomycetota</taxon>
        <taxon>Actinomycetes</taxon>
        <taxon>Micrococcales</taxon>
        <taxon>Microbacteriaceae</taxon>
        <taxon>Microbacterium</taxon>
    </lineage>
</organism>
<dbReference type="InterPro" id="IPR017938">
    <property type="entry name" value="Riboflavin_synthase-like_b-brl"/>
</dbReference>
<dbReference type="InterPro" id="IPR013113">
    <property type="entry name" value="SIP_FAD-bd"/>
</dbReference>
<evidence type="ECO:0000313" key="2">
    <source>
        <dbReference type="EMBL" id="AZS36642.1"/>
    </source>
</evidence>
<proteinExistence type="predicted"/>
<dbReference type="OrthoDB" id="3291337at2"/>
<evidence type="ECO:0000259" key="1">
    <source>
        <dbReference type="PROSITE" id="PS51384"/>
    </source>
</evidence>
<dbReference type="Pfam" id="PF04954">
    <property type="entry name" value="SIP"/>
    <property type="match status" value="1"/>
</dbReference>
<dbReference type="InterPro" id="IPR017927">
    <property type="entry name" value="FAD-bd_FR_type"/>
</dbReference>
<dbReference type="AlphaFoldDB" id="A0A3Q9IZH2"/>
<gene>
    <name evidence="2" type="primary">viuB_1</name>
    <name evidence="2" type="ORF">CVS47_01249</name>
</gene>
<dbReference type="Gene3D" id="3.40.50.80">
    <property type="entry name" value="Nucleotide-binding domain of ferredoxin-NADP reductase (FNR) module"/>
    <property type="match status" value="1"/>
</dbReference>
<dbReference type="InterPro" id="IPR039261">
    <property type="entry name" value="FNR_nucleotide-bd"/>
</dbReference>
<dbReference type="InterPro" id="IPR039374">
    <property type="entry name" value="SIP_fam"/>
</dbReference>
<sequence>MTQTSAALTVRPAYRPYLLDVARVDRLSPSFVRVTLVGDELEHFGTAGLDQRIKVLFPRADGTISDVGQDDEEAVAAALWYERWRAIPTEDRSPFRTYTVRAVRPSARELDIEFVVHHDPGPAGEWAAQAAPGQRLLVVGPDQRSPHSGSGIDWRPGPARRLLLAGDETAAPAIQSIVESLGEGYDVDAFIEVPEAADIRPCATPQGVRLTWLPRSGREHGEALRGAVEAWCGSAEGVLQRASSPLPQELDDIDVDRDLLWDSPDPADGEFYAWFAGEAATIKALRRQLVQGCGVDRRRVAFMGYWRRGQAERVE</sequence>
<accession>A0A3Q9IZH2</accession>
<dbReference type="PANTHER" id="PTHR30157:SF0">
    <property type="entry name" value="NADPH-DEPENDENT FERRIC-CHELATE REDUCTASE"/>
    <property type="match status" value="1"/>
</dbReference>
<evidence type="ECO:0000313" key="3">
    <source>
        <dbReference type="Proteomes" id="UP000276888"/>
    </source>
</evidence>
<dbReference type="CDD" id="cd06193">
    <property type="entry name" value="siderophore_interacting"/>
    <property type="match status" value="1"/>
</dbReference>
<name>A0A3Q9IZH2_9MICO</name>
<dbReference type="PROSITE" id="PS51384">
    <property type="entry name" value="FAD_FR"/>
    <property type="match status" value="1"/>
</dbReference>
<keyword evidence="3" id="KW-1185">Reference proteome</keyword>
<dbReference type="GO" id="GO:0016491">
    <property type="term" value="F:oxidoreductase activity"/>
    <property type="evidence" value="ECO:0007669"/>
    <property type="project" value="InterPro"/>
</dbReference>
<dbReference type="Gene3D" id="2.40.30.10">
    <property type="entry name" value="Translation factors"/>
    <property type="match status" value="1"/>
</dbReference>
<dbReference type="RefSeq" id="WP_127095318.1">
    <property type="nucleotide sequence ID" value="NZ_CP031423.1"/>
</dbReference>
<dbReference type="EMBL" id="CP031423">
    <property type="protein sequence ID" value="AZS36642.1"/>
    <property type="molecule type" value="Genomic_DNA"/>
</dbReference>
<dbReference type="InterPro" id="IPR007037">
    <property type="entry name" value="SIP_rossman_dom"/>
</dbReference>
<dbReference type="SUPFAM" id="SSF63380">
    <property type="entry name" value="Riboflavin synthase domain-like"/>
    <property type="match status" value="1"/>
</dbReference>
<dbReference type="Proteomes" id="UP000276888">
    <property type="component" value="Chromosome"/>
</dbReference>
<protein>
    <submittedName>
        <fullName evidence="2">Vibriobactin utilization protein ViuB</fullName>
    </submittedName>
</protein>
<reference evidence="2 3" key="1">
    <citation type="submission" date="2018-08" db="EMBL/GenBank/DDBJ databases">
        <title>Microbacterium lemovicicum sp. nov., a bacterium isolated from a natural uranium-rich soil.</title>
        <authorList>
            <person name="ORTET P."/>
        </authorList>
    </citation>
    <scope>NUCLEOTIDE SEQUENCE [LARGE SCALE GENOMIC DNA]</scope>
    <source>
        <strain evidence="2 3">Viu22</strain>
    </source>
</reference>